<evidence type="ECO:0000313" key="2">
    <source>
        <dbReference type="EMBL" id="KAJ8047436.1"/>
    </source>
</evidence>
<keyword evidence="1" id="KW-0472">Membrane</keyword>
<accession>A0A9Q1CM42</accession>
<dbReference type="AlphaFoldDB" id="A0A9Q1CM42"/>
<keyword evidence="1" id="KW-0812">Transmembrane</keyword>
<proteinExistence type="predicted"/>
<protein>
    <submittedName>
        <fullName evidence="2">Uncharacterized protein</fullName>
    </submittedName>
</protein>
<keyword evidence="3" id="KW-1185">Reference proteome</keyword>
<evidence type="ECO:0000313" key="3">
    <source>
        <dbReference type="Proteomes" id="UP001152320"/>
    </source>
</evidence>
<comment type="caution">
    <text evidence="2">The sequence shown here is derived from an EMBL/GenBank/DDBJ whole genome shotgun (WGS) entry which is preliminary data.</text>
</comment>
<dbReference type="EMBL" id="JAIZAY010000002">
    <property type="protein sequence ID" value="KAJ8047436.1"/>
    <property type="molecule type" value="Genomic_DNA"/>
</dbReference>
<dbReference type="Proteomes" id="UP001152320">
    <property type="component" value="Chromosome 2"/>
</dbReference>
<evidence type="ECO:0000256" key="1">
    <source>
        <dbReference type="SAM" id="Phobius"/>
    </source>
</evidence>
<feature type="transmembrane region" description="Helical" evidence="1">
    <location>
        <begin position="63"/>
        <end position="89"/>
    </location>
</feature>
<feature type="transmembrane region" description="Helical" evidence="1">
    <location>
        <begin position="101"/>
        <end position="123"/>
    </location>
</feature>
<keyword evidence="1" id="KW-1133">Transmembrane helix</keyword>
<organism evidence="2 3">
    <name type="scientific">Holothuria leucospilota</name>
    <name type="common">Black long sea cucumber</name>
    <name type="synonym">Mertensiothuria leucospilota</name>
    <dbReference type="NCBI Taxonomy" id="206669"/>
    <lineage>
        <taxon>Eukaryota</taxon>
        <taxon>Metazoa</taxon>
        <taxon>Echinodermata</taxon>
        <taxon>Eleutherozoa</taxon>
        <taxon>Echinozoa</taxon>
        <taxon>Holothuroidea</taxon>
        <taxon>Aspidochirotacea</taxon>
        <taxon>Aspidochirotida</taxon>
        <taxon>Holothuriidae</taxon>
        <taxon>Holothuria</taxon>
    </lineage>
</organism>
<gene>
    <name evidence="2" type="ORF">HOLleu_06431</name>
</gene>
<sequence>MDDDDNVVVNIGEVDVELSMGGNSLNKSGTQKTKKGRYHNSPNWSQVCSDLSRLLGLNHILNFSFSFGGFLLLWETGLALVLLVLYAVAIATMHHHWRRHCAMCVGITVNSISLLVFFIAALFAALDLGSKLPRVDVVKGLKLVVHSVLLLLQVSTLIVEFTDLVGSVEQDFTIFFICLECLVIIANIGLTKSEYAIASQQRLLANGGKRRKVKRRGERKRYYKRLHHSSIY</sequence>
<feature type="transmembrane region" description="Helical" evidence="1">
    <location>
        <begin position="172"/>
        <end position="190"/>
    </location>
</feature>
<name>A0A9Q1CM42_HOLLE</name>
<reference evidence="2" key="1">
    <citation type="submission" date="2021-10" db="EMBL/GenBank/DDBJ databases">
        <title>Tropical sea cucumber genome reveals ecological adaptation and Cuvierian tubules defense mechanism.</title>
        <authorList>
            <person name="Chen T."/>
        </authorList>
    </citation>
    <scope>NUCLEOTIDE SEQUENCE</scope>
    <source>
        <strain evidence="2">Nanhai2018</strain>
        <tissue evidence="2">Muscle</tissue>
    </source>
</reference>